<organism evidence="1 2">
    <name type="scientific">Flavobacterium branchiicola</name>
    <dbReference type="NCBI Taxonomy" id="1114875"/>
    <lineage>
        <taxon>Bacteria</taxon>
        <taxon>Pseudomonadati</taxon>
        <taxon>Bacteroidota</taxon>
        <taxon>Flavobacteriia</taxon>
        <taxon>Flavobacteriales</taxon>
        <taxon>Flavobacteriaceae</taxon>
        <taxon>Flavobacterium</taxon>
    </lineage>
</organism>
<accession>A0ABV9PFD6</accession>
<keyword evidence="2" id="KW-1185">Reference proteome</keyword>
<dbReference type="RefSeq" id="WP_213257834.1">
    <property type="nucleotide sequence ID" value="NZ_JAGYWA010000004.1"/>
</dbReference>
<evidence type="ECO:0000313" key="2">
    <source>
        <dbReference type="Proteomes" id="UP001595935"/>
    </source>
</evidence>
<evidence type="ECO:0008006" key="3">
    <source>
        <dbReference type="Google" id="ProtNLM"/>
    </source>
</evidence>
<dbReference type="EMBL" id="JBHSGV010000004">
    <property type="protein sequence ID" value="MFC4747825.1"/>
    <property type="molecule type" value="Genomic_DNA"/>
</dbReference>
<protein>
    <recommendedName>
        <fullName evidence="3">GLPGLI family protein</fullName>
    </recommendedName>
</protein>
<reference evidence="2" key="1">
    <citation type="journal article" date="2019" name="Int. J. Syst. Evol. Microbiol.">
        <title>The Global Catalogue of Microorganisms (GCM) 10K type strain sequencing project: providing services to taxonomists for standard genome sequencing and annotation.</title>
        <authorList>
            <consortium name="The Broad Institute Genomics Platform"/>
            <consortium name="The Broad Institute Genome Sequencing Center for Infectious Disease"/>
            <person name="Wu L."/>
            <person name="Ma J."/>
        </authorList>
    </citation>
    <scope>NUCLEOTIDE SEQUENCE [LARGE SCALE GENOMIC DNA]</scope>
    <source>
        <strain evidence="2">WYCCWR 13023</strain>
    </source>
</reference>
<name>A0ABV9PFD6_9FLAO</name>
<comment type="caution">
    <text evidence="1">The sequence shown here is derived from an EMBL/GenBank/DDBJ whole genome shotgun (WGS) entry which is preliminary data.</text>
</comment>
<gene>
    <name evidence="1" type="ORF">ACFO5S_10225</name>
</gene>
<proteinExistence type="predicted"/>
<dbReference type="Proteomes" id="UP001595935">
    <property type="component" value="Unassembled WGS sequence"/>
</dbReference>
<sequence length="219" mass="25794">MISKITVVIFILLGFKGHAQTNPEITIDDLVSNYIQELQSRKIDTICIYENYCIGCELTYNSSKIYDEETCTDELHQEPAYIFWKEKSKTYFSKINYCYEYSKIILENDTFWQIYFSNKTIIENELVKPFEYITTEKSKKAKYTLAVSNSSFQNLKFITNGNITEKQFDNFDLQKEERNFVNINYKNNINLKSKLIVDILEKTTSGAEKNNTLKKIKSR</sequence>
<evidence type="ECO:0000313" key="1">
    <source>
        <dbReference type="EMBL" id="MFC4747825.1"/>
    </source>
</evidence>